<protein>
    <submittedName>
        <fullName evidence="1">10984_t:CDS:1</fullName>
    </submittedName>
</protein>
<evidence type="ECO:0000313" key="2">
    <source>
        <dbReference type="Proteomes" id="UP000789366"/>
    </source>
</evidence>
<accession>A0ACA9NSL1</accession>
<proteinExistence type="predicted"/>
<sequence>DDKKKEENEKEFQDDLDKKTPSSPDTPSKDNFDEDKKNEYIKDIEFELKKKKVSEPKLNERLGDAYTCANCGVEKEEYTVHEVGGKKFCSYECKKAFKGENKSNNNSYGNNFGFSSVSEFFAWMKKLGVNEIRFDVDNNQVIISCNGNKKLKVSEAGLSTRQQEALTERFEQDSSPITFSQVSDEINKNKNKNGNGGIIAAIVVVGVILALKVEKIECIKKAGQAVSNILKRLKKEIRPGISGQDLDKLAQKLMKEQGVQSSSLGYKGFSASICVAINHELTHGIPDERVFQEGDLVSIDVACHYQGYHADAALTTIVGTGDETKKNLLNTTKNSLYYVIQNIQPGLTTTQDIGAMIEKYIRTRGYYPIKEYGGHGIGEKLHQEPFIPNYKTPSKGEIIKEGMFICIEPLVQIGDAKVEVAANKWTVFSKNGHLNAHFEHTVYIGPTGEVIELINKKKFRVACGNGKIIEADMPARFRTKQGRRRAAIVVGDKVKVEIILGDLSKGQIISLVEEDAGDKK</sequence>
<evidence type="ECO:0000313" key="1">
    <source>
        <dbReference type="EMBL" id="CAG8675100.1"/>
    </source>
</evidence>
<comment type="caution">
    <text evidence="1">The sequence shown here is derived from an EMBL/GenBank/DDBJ whole genome shotgun (WGS) entry which is preliminary data.</text>
</comment>
<reference evidence="1" key="1">
    <citation type="submission" date="2021-06" db="EMBL/GenBank/DDBJ databases">
        <authorList>
            <person name="Kallberg Y."/>
            <person name="Tangrot J."/>
            <person name="Rosling A."/>
        </authorList>
    </citation>
    <scope>NUCLEOTIDE SEQUENCE</scope>
    <source>
        <strain evidence="1">28 12/20/2015</strain>
    </source>
</reference>
<dbReference type="Proteomes" id="UP000789366">
    <property type="component" value="Unassembled WGS sequence"/>
</dbReference>
<feature type="non-terminal residue" evidence="1">
    <location>
        <position position="1"/>
    </location>
</feature>
<name>A0ACA9NSL1_9GLOM</name>
<dbReference type="EMBL" id="CAJVPW010017157">
    <property type="protein sequence ID" value="CAG8675100.1"/>
    <property type="molecule type" value="Genomic_DNA"/>
</dbReference>
<gene>
    <name evidence="1" type="ORF">SPELUC_LOCUS9864</name>
</gene>
<organism evidence="1 2">
    <name type="scientific">Cetraspora pellucida</name>
    <dbReference type="NCBI Taxonomy" id="1433469"/>
    <lineage>
        <taxon>Eukaryota</taxon>
        <taxon>Fungi</taxon>
        <taxon>Fungi incertae sedis</taxon>
        <taxon>Mucoromycota</taxon>
        <taxon>Glomeromycotina</taxon>
        <taxon>Glomeromycetes</taxon>
        <taxon>Diversisporales</taxon>
        <taxon>Gigasporaceae</taxon>
        <taxon>Cetraspora</taxon>
    </lineage>
</organism>
<keyword evidence="2" id="KW-1185">Reference proteome</keyword>